<evidence type="ECO:0000256" key="3">
    <source>
        <dbReference type="ARBA" id="ARBA00022695"/>
    </source>
</evidence>
<evidence type="ECO:0000256" key="8">
    <source>
        <dbReference type="ARBA" id="ARBA00034120"/>
    </source>
</evidence>
<dbReference type="GO" id="GO:0046872">
    <property type="term" value="F:metal ion binding"/>
    <property type="evidence" value="ECO:0007669"/>
    <property type="project" value="UniProtKB-KW"/>
</dbReference>
<comment type="similarity">
    <text evidence="8">Belongs to the bacterial reverse transcriptase family.</text>
</comment>
<comment type="caution">
    <text evidence="11">The sequence shown here is derived from an EMBL/GenBank/DDBJ whole genome shotgun (WGS) entry which is preliminary data.</text>
</comment>
<dbReference type="InterPro" id="IPR000477">
    <property type="entry name" value="RT_dom"/>
</dbReference>
<dbReference type="AlphaFoldDB" id="A0A2A6DWP6"/>
<dbReference type="InterPro" id="IPR051083">
    <property type="entry name" value="GrpII_Intron_Splice-Mob/Def"/>
</dbReference>
<dbReference type="PROSITE" id="PS50878">
    <property type="entry name" value="RT_POL"/>
    <property type="match status" value="1"/>
</dbReference>
<evidence type="ECO:0000256" key="7">
    <source>
        <dbReference type="ARBA" id="ARBA00023118"/>
    </source>
</evidence>
<dbReference type="SUPFAM" id="SSF56672">
    <property type="entry name" value="DNA/RNA polymerases"/>
    <property type="match status" value="1"/>
</dbReference>
<reference evidence="11 12" key="1">
    <citation type="submission" date="2016-12" db="EMBL/GenBank/DDBJ databases">
        <title>Candidatus Reconcilibacillus cellulovorans genome.</title>
        <authorList>
            <person name="Kolinko S."/>
            <person name="Wu Y.-W."/>
            <person name="Tachea F."/>
            <person name="Denzel E."/>
            <person name="Hiras J."/>
            <person name="Baecker N."/>
            <person name="Chan L.J."/>
            <person name="Eichorst S.A."/>
            <person name="Frey D."/>
            <person name="Adams P.D."/>
            <person name="Pray T."/>
            <person name="Tanjore D."/>
            <person name="Petzold C.J."/>
            <person name="Gladden J.M."/>
            <person name="Simmons B.A."/>
            <person name="Singer S.W."/>
        </authorList>
    </citation>
    <scope>NUCLEOTIDE SEQUENCE [LARGE SCALE GENOMIC DNA]</scope>
    <source>
        <strain evidence="11">JTherm</strain>
    </source>
</reference>
<dbReference type="InterPro" id="IPR043502">
    <property type="entry name" value="DNA/RNA_pol_sf"/>
</dbReference>
<dbReference type="NCBIfam" id="TIGR04416">
    <property type="entry name" value="group_II_RT_mat"/>
    <property type="match status" value="1"/>
</dbReference>
<sequence>MNARRLTTPKEKVQQLQEKLGHAAKTSKTRRFHALYDKIYRTDMLWEAWRAVKANRGAAGVDGETIADIENQGEIAFVKECQRLLREGRYRPQPVRRQYIPKADGRKRPLGIPTIRDRVIQMATKLVLEPIFEADFQDCSFGFRPKRGAKQALERIRKACNRKGNWVVDVDIQGYFDNINQEKLMKLVEMRISDRRVLKLIRQWLGAGVMEEGNVKRSDLGTPQGGVISPILANIYLNYFDRLWEKHGKEVGVLTRYADDFVIVCKTKKDARHAYQLVRAIMERLELTLHPTKTRIVGMWTGEEGFDFLGLHHRKAKAATSRNQAYYTTQQWLSAKAEKHIREVVRERLGTATMRHKSIQEHVDWLNPKIQGWKNYYMTAYSHRKMAKLDWYILMRLTRWYAKKHQRRNWRSCWHKVKHIANVCGLKKLC</sequence>
<dbReference type="InterPro" id="IPR000123">
    <property type="entry name" value="Reverse_transcriptase_msDNA"/>
</dbReference>
<dbReference type="GO" id="GO:0003723">
    <property type="term" value="F:RNA binding"/>
    <property type="evidence" value="ECO:0007669"/>
    <property type="project" value="InterPro"/>
</dbReference>
<organism evidence="11 12">
    <name type="scientific">Candidatus Reconcilbacillus cellulovorans</name>
    <dbReference type="NCBI Taxonomy" id="1906605"/>
    <lineage>
        <taxon>Bacteria</taxon>
        <taxon>Bacillati</taxon>
        <taxon>Bacillota</taxon>
        <taxon>Bacilli</taxon>
        <taxon>Bacillales</taxon>
        <taxon>Paenibacillaceae</taxon>
        <taxon>Candidatus Reconcilbacillus</taxon>
    </lineage>
</organism>
<dbReference type="GO" id="GO:0003964">
    <property type="term" value="F:RNA-directed DNA polymerase activity"/>
    <property type="evidence" value="ECO:0007669"/>
    <property type="project" value="UniProtKB-KW"/>
</dbReference>
<protein>
    <recommendedName>
        <fullName evidence="1">RNA-directed DNA polymerase</fullName>
        <ecNumber evidence="1">2.7.7.49</ecNumber>
    </recommendedName>
</protein>
<dbReference type="InterPro" id="IPR013597">
    <property type="entry name" value="Mat_intron_G2"/>
</dbReference>
<accession>A0A2A6DWP6</accession>
<evidence type="ECO:0000313" key="12">
    <source>
        <dbReference type="Proteomes" id="UP000243688"/>
    </source>
</evidence>
<dbReference type="EMBL" id="MOXJ01000069">
    <property type="protein sequence ID" value="PDO09184.1"/>
    <property type="molecule type" value="Genomic_DNA"/>
</dbReference>
<dbReference type="PRINTS" id="PR00866">
    <property type="entry name" value="RNADNAPOLMS"/>
</dbReference>
<dbReference type="GO" id="GO:0051607">
    <property type="term" value="P:defense response to virus"/>
    <property type="evidence" value="ECO:0007669"/>
    <property type="project" value="UniProtKB-KW"/>
</dbReference>
<comment type="catalytic activity">
    <reaction evidence="9">
        <text>DNA(n) + a 2'-deoxyribonucleoside 5'-triphosphate = DNA(n+1) + diphosphate</text>
        <dbReference type="Rhea" id="RHEA:22508"/>
        <dbReference type="Rhea" id="RHEA-COMP:17339"/>
        <dbReference type="Rhea" id="RHEA-COMP:17340"/>
        <dbReference type="ChEBI" id="CHEBI:33019"/>
        <dbReference type="ChEBI" id="CHEBI:61560"/>
        <dbReference type="ChEBI" id="CHEBI:173112"/>
        <dbReference type="EC" id="2.7.7.49"/>
    </reaction>
</comment>
<dbReference type="CDD" id="cd01651">
    <property type="entry name" value="RT_G2_intron"/>
    <property type="match status" value="1"/>
</dbReference>
<dbReference type="EC" id="2.7.7.49" evidence="1"/>
<dbReference type="PANTHER" id="PTHR34047:SF8">
    <property type="entry name" value="PROTEIN YKFC"/>
    <property type="match status" value="1"/>
</dbReference>
<keyword evidence="2" id="KW-0808">Transferase</keyword>
<feature type="domain" description="Reverse transcriptase" evidence="10">
    <location>
        <begin position="81"/>
        <end position="313"/>
    </location>
</feature>
<dbReference type="PANTHER" id="PTHR34047">
    <property type="entry name" value="NUCLEAR INTRON MATURASE 1, MITOCHONDRIAL-RELATED"/>
    <property type="match status" value="1"/>
</dbReference>
<evidence type="ECO:0000256" key="4">
    <source>
        <dbReference type="ARBA" id="ARBA00022723"/>
    </source>
</evidence>
<gene>
    <name evidence="11" type="ORF">BLM47_14025</name>
</gene>
<evidence type="ECO:0000256" key="6">
    <source>
        <dbReference type="ARBA" id="ARBA00022918"/>
    </source>
</evidence>
<dbReference type="Pfam" id="PF08388">
    <property type="entry name" value="GIIM"/>
    <property type="match status" value="1"/>
</dbReference>
<keyword evidence="6 11" id="KW-0695">RNA-directed DNA polymerase</keyword>
<evidence type="ECO:0000256" key="9">
    <source>
        <dbReference type="ARBA" id="ARBA00048173"/>
    </source>
</evidence>
<evidence type="ECO:0000256" key="5">
    <source>
        <dbReference type="ARBA" id="ARBA00022842"/>
    </source>
</evidence>
<evidence type="ECO:0000256" key="1">
    <source>
        <dbReference type="ARBA" id="ARBA00012493"/>
    </source>
</evidence>
<evidence type="ECO:0000313" key="11">
    <source>
        <dbReference type="EMBL" id="PDO09184.1"/>
    </source>
</evidence>
<name>A0A2A6DWP6_9BACL</name>
<dbReference type="Pfam" id="PF00078">
    <property type="entry name" value="RVT_1"/>
    <property type="match status" value="1"/>
</dbReference>
<evidence type="ECO:0000259" key="10">
    <source>
        <dbReference type="PROSITE" id="PS50878"/>
    </source>
</evidence>
<dbReference type="Proteomes" id="UP000243688">
    <property type="component" value="Unassembled WGS sequence"/>
</dbReference>
<keyword evidence="5" id="KW-0460">Magnesium</keyword>
<keyword evidence="3" id="KW-0548">Nucleotidyltransferase</keyword>
<proteinExistence type="inferred from homology"/>
<dbReference type="InterPro" id="IPR030931">
    <property type="entry name" value="Group_II_RT_mat"/>
</dbReference>
<keyword evidence="4" id="KW-0479">Metal-binding</keyword>
<keyword evidence="7" id="KW-0051">Antiviral defense</keyword>
<evidence type="ECO:0000256" key="2">
    <source>
        <dbReference type="ARBA" id="ARBA00022679"/>
    </source>
</evidence>